<comment type="caution">
    <text evidence="2">The sequence shown here is derived from an EMBL/GenBank/DDBJ whole genome shotgun (WGS) entry which is preliminary data.</text>
</comment>
<reference evidence="2" key="1">
    <citation type="submission" date="2017-09" db="EMBL/GenBank/DDBJ databases">
        <title>Polyketide synthases of a Diaporthe helianthi virulent isolate.</title>
        <authorList>
            <person name="Baroncelli R."/>
        </authorList>
    </citation>
    <scope>NUCLEOTIDE SEQUENCE [LARGE SCALE GENOMIC DNA]</scope>
    <source>
        <strain evidence="2">7/96</strain>
    </source>
</reference>
<feature type="region of interest" description="Disordered" evidence="1">
    <location>
        <begin position="79"/>
        <end position="111"/>
    </location>
</feature>
<proteinExistence type="predicted"/>
<gene>
    <name evidence="2" type="ORF">DHEL01_v202928</name>
</gene>
<dbReference type="AlphaFoldDB" id="A0A2P5I893"/>
<dbReference type="InParanoid" id="A0A2P5I893"/>
<accession>A0A2P5I893</accession>
<sequence>MEESSSQAIKQAAQGFAKPANGKVHCTSIASPPNLDLGRDLGKKQAARLIPSSPFAGAAEQVGRTGQCKVASFQDGGGWPYQMGKVDKQKGLSGEKQMHDPSSCPFSTDFV</sequence>
<protein>
    <submittedName>
        <fullName evidence="2">Uncharacterized protein</fullName>
    </submittedName>
</protein>
<dbReference type="EMBL" id="MAVT02000168">
    <property type="protein sequence ID" value="POS78685.1"/>
    <property type="molecule type" value="Genomic_DNA"/>
</dbReference>
<keyword evidence="3" id="KW-1185">Reference proteome</keyword>
<evidence type="ECO:0000313" key="3">
    <source>
        <dbReference type="Proteomes" id="UP000094444"/>
    </source>
</evidence>
<name>A0A2P5I893_DIAHE</name>
<organism evidence="2 3">
    <name type="scientific">Diaporthe helianthi</name>
    <dbReference type="NCBI Taxonomy" id="158607"/>
    <lineage>
        <taxon>Eukaryota</taxon>
        <taxon>Fungi</taxon>
        <taxon>Dikarya</taxon>
        <taxon>Ascomycota</taxon>
        <taxon>Pezizomycotina</taxon>
        <taxon>Sordariomycetes</taxon>
        <taxon>Sordariomycetidae</taxon>
        <taxon>Diaporthales</taxon>
        <taxon>Diaporthaceae</taxon>
        <taxon>Diaporthe</taxon>
    </lineage>
</organism>
<dbReference type="Proteomes" id="UP000094444">
    <property type="component" value="Unassembled WGS sequence"/>
</dbReference>
<evidence type="ECO:0000313" key="2">
    <source>
        <dbReference type="EMBL" id="POS78685.1"/>
    </source>
</evidence>
<evidence type="ECO:0000256" key="1">
    <source>
        <dbReference type="SAM" id="MobiDB-lite"/>
    </source>
</evidence>